<keyword evidence="5 8" id="KW-1133">Transmembrane helix</keyword>
<dbReference type="AlphaFoldDB" id="A0A8G1S0R5"/>
<evidence type="ECO:0000256" key="5">
    <source>
        <dbReference type="ARBA" id="ARBA00022989"/>
    </source>
</evidence>
<evidence type="ECO:0000256" key="6">
    <source>
        <dbReference type="ARBA" id="ARBA00023136"/>
    </source>
</evidence>
<keyword evidence="6 8" id="KW-0472">Membrane</keyword>
<dbReference type="Gene3D" id="1.20.1250.20">
    <property type="entry name" value="MFS general substrate transporter like domains"/>
    <property type="match status" value="1"/>
</dbReference>
<evidence type="ECO:0000256" key="8">
    <source>
        <dbReference type="SAM" id="Phobius"/>
    </source>
</evidence>
<dbReference type="OrthoDB" id="415590at2759"/>
<evidence type="ECO:0000313" key="11">
    <source>
        <dbReference type="Proteomes" id="UP000249789"/>
    </source>
</evidence>
<dbReference type="CDD" id="cd12148">
    <property type="entry name" value="fungal_TF_MHR"/>
    <property type="match status" value="1"/>
</dbReference>
<organism evidence="10 11">
    <name type="scientific">Aspergillus fijiensis CBS 313.89</name>
    <dbReference type="NCBI Taxonomy" id="1448319"/>
    <lineage>
        <taxon>Eukaryota</taxon>
        <taxon>Fungi</taxon>
        <taxon>Dikarya</taxon>
        <taxon>Ascomycota</taxon>
        <taxon>Pezizomycotina</taxon>
        <taxon>Eurotiomycetes</taxon>
        <taxon>Eurotiomycetidae</taxon>
        <taxon>Eurotiales</taxon>
        <taxon>Aspergillaceae</taxon>
        <taxon>Aspergillus</taxon>
    </lineage>
</organism>
<comment type="subcellular location">
    <subcellularLocation>
        <location evidence="1">Membrane</location>
        <topology evidence="1">Multi-pass membrane protein</topology>
    </subcellularLocation>
</comment>
<dbReference type="RefSeq" id="XP_040806598.1">
    <property type="nucleotide sequence ID" value="XM_040949077.1"/>
</dbReference>
<dbReference type="VEuPathDB" id="FungiDB:BO72DRAFT_502620"/>
<dbReference type="PRINTS" id="PR00171">
    <property type="entry name" value="SUGRTRNSPORT"/>
</dbReference>
<feature type="compositionally biased region" description="Polar residues" evidence="7">
    <location>
        <begin position="1098"/>
        <end position="1117"/>
    </location>
</feature>
<dbReference type="InterPro" id="IPR020846">
    <property type="entry name" value="MFS_dom"/>
</dbReference>
<dbReference type="PANTHER" id="PTHR48022">
    <property type="entry name" value="PLASTIDIC GLUCOSE TRANSPORTER 4"/>
    <property type="match status" value="1"/>
</dbReference>
<dbReference type="InterPro" id="IPR050360">
    <property type="entry name" value="MFS_Sugar_Transporters"/>
</dbReference>
<feature type="transmembrane region" description="Helical" evidence="8">
    <location>
        <begin position="172"/>
        <end position="193"/>
    </location>
</feature>
<feature type="region of interest" description="Disordered" evidence="7">
    <location>
        <begin position="1096"/>
        <end position="1117"/>
    </location>
</feature>
<dbReference type="NCBIfam" id="TIGR00879">
    <property type="entry name" value="SP"/>
    <property type="match status" value="1"/>
</dbReference>
<keyword evidence="10" id="KW-0762">Sugar transport</keyword>
<dbReference type="InterPro" id="IPR021858">
    <property type="entry name" value="Fun_TF"/>
</dbReference>
<dbReference type="EMBL" id="KZ824621">
    <property type="protein sequence ID" value="RAK82588.1"/>
    <property type="molecule type" value="Genomic_DNA"/>
</dbReference>
<evidence type="ECO:0000313" key="10">
    <source>
        <dbReference type="EMBL" id="RAK82588.1"/>
    </source>
</evidence>
<name>A0A8G1S0R5_9EURO</name>
<feature type="region of interest" description="Disordered" evidence="7">
    <location>
        <begin position="500"/>
        <end position="548"/>
    </location>
</feature>
<dbReference type="InterPro" id="IPR036259">
    <property type="entry name" value="MFS_trans_sf"/>
</dbReference>
<dbReference type="PROSITE" id="PS50850">
    <property type="entry name" value="MFS"/>
    <property type="match status" value="1"/>
</dbReference>
<dbReference type="InterPro" id="IPR003663">
    <property type="entry name" value="Sugar/inositol_transpt"/>
</dbReference>
<keyword evidence="11" id="KW-1185">Reference proteome</keyword>
<feature type="compositionally biased region" description="Polar residues" evidence="7">
    <location>
        <begin position="563"/>
        <end position="577"/>
    </location>
</feature>
<evidence type="ECO:0000256" key="1">
    <source>
        <dbReference type="ARBA" id="ARBA00004141"/>
    </source>
</evidence>
<comment type="similarity">
    <text evidence="2">Belongs to the major facilitator superfamily. Sugar transporter (TC 2.A.1.1) family.</text>
</comment>
<reference evidence="10 11" key="1">
    <citation type="submission" date="2018-02" db="EMBL/GenBank/DDBJ databases">
        <title>The genomes of Aspergillus section Nigri reveals drivers in fungal speciation.</title>
        <authorList>
            <consortium name="DOE Joint Genome Institute"/>
            <person name="Vesth T.C."/>
            <person name="Nybo J."/>
            <person name="Theobald S."/>
            <person name="Brandl J."/>
            <person name="Frisvad J.C."/>
            <person name="Nielsen K.F."/>
            <person name="Lyhne E.K."/>
            <person name="Kogle M.E."/>
            <person name="Kuo A."/>
            <person name="Riley R."/>
            <person name="Clum A."/>
            <person name="Nolan M."/>
            <person name="Lipzen A."/>
            <person name="Salamov A."/>
            <person name="Henrissat B."/>
            <person name="Wiebenga A."/>
            <person name="De vries R.P."/>
            <person name="Grigoriev I.V."/>
            <person name="Mortensen U.H."/>
            <person name="Andersen M.R."/>
            <person name="Baker S.E."/>
        </authorList>
    </citation>
    <scope>NUCLEOTIDE SEQUENCE [LARGE SCALE GENOMIC DNA]</scope>
    <source>
        <strain evidence="10 11">CBS 313.89</strain>
    </source>
</reference>
<protein>
    <submittedName>
        <fullName evidence="10">MFS sugar transporter</fullName>
    </submittedName>
</protein>
<sequence>MTVLTGKPLSLAITATAGSGFLLFGYDQGVMSGLLTGTAFTRTFPEIDTTSAGHGSSSLQGTGCFLGALIALFAGEKIGRRMCIIAGCIILSIGAAIQCSAYGIPQLIVGRIVAGVGNGLNTSTIPVWHSELSKASSRGKGLAIELTINIFGVMTAYWVDYGMSYVDNEAQFRFPIALQILFAIITLLGVIALPESPRWLISHGQRDEAQHIIWAVQPNADQISESDTIVTTEVAEISRAIAEEQAASQEGSFGMIFSNGPQKFFYRTLLGMGGQFMQQMSGVNLITYYNTVIFENSVGMSHNLALLMAGFNGVAYFVSTFVPVWTIDRLGRRKLMLFAAAGQCGCMAILAGTVYDGGHAAGIVATVMLFLFNFFFAVGLLAIPWLLPAEYAPLAIRSRAAALATATNWIFTFLVVEITPVSIDSIGYRTYIYFAGDEAKPVCSGCRRRGDTCEWRRLGSFREANLKVLEPEHPSMNQTASRACRQSKFKILNVVPARSAKTAAVKQSRRPVDERVASSAPLGDGNNDENANACPGLESPSPSTQIIEPDLSPRTAERLSPLSHESFQNPDSLDLQQSAGGAEHASHSSPDVSHYHPYMHSSPEFIVDELAAVQNLTGSTGQFPHSASNVYHTIPSPMFDQSVFSDAVSFTNDVFIPGSAYEALHTTLRNRQLWTARPDIPSRGRTPEIVPEPGSTVLEGYKRTELLVVTHQRAGREFELLPERENVLWQNYLNEICLWLDMFDNHRHFASTFPQMAKSAPHLRYSILALSARQMERKQNRKSQSESLSLYQEAIHLLLPELESKSTPVIASCVILCVLEMLSCNPKEWRRHLDGCAYLIQAAEINGFSGKEEQALFWCFARMDVCGGLISEEETIIPIRNWIPRDMTPTEAAQLFLASNVYAFDTYANYTVFLCAQTLGVLFGSARLSTYYHGILEDGPSYVDRWQQLLHDVEQWYENPVSNCALWEWSCYIREPTLSCLRSSLTPGKAQNSSNAATSNEVCPLACTTNLRYFRLEHSSVWSPTVGCWTNALQPLWLAGKVMSHHSEHAAIIQTLTRIERETGWATSWRAEDLREFWGDEEEAEEMEENMRVDMQRDTNLQTPPSVRGSTCSHSTL</sequence>
<dbReference type="GO" id="GO:0016020">
    <property type="term" value="C:membrane"/>
    <property type="evidence" value="ECO:0007669"/>
    <property type="project" value="UniProtKB-SubCell"/>
</dbReference>
<evidence type="ECO:0000259" key="9">
    <source>
        <dbReference type="PROSITE" id="PS50850"/>
    </source>
</evidence>
<dbReference type="Pfam" id="PF11951">
    <property type="entry name" value="Fungal_trans_2"/>
    <property type="match status" value="1"/>
</dbReference>
<feature type="transmembrane region" description="Helical" evidence="8">
    <location>
        <begin position="399"/>
        <end position="416"/>
    </location>
</feature>
<dbReference type="InterPro" id="IPR005828">
    <property type="entry name" value="MFS_sugar_transport-like"/>
</dbReference>
<dbReference type="Proteomes" id="UP000249789">
    <property type="component" value="Unassembled WGS sequence"/>
</dbReference>
<feature type="transmembrane region" description="Helical" evidence="8">
    <location>
        <begin position="82"/>
        <end position="104"/>
    </location>
</feature>
<gene>
    <name evidence="10" type="ORF">BO72DRAFT_502620</name>
</gene>
<feature type="transmembrane region" description="Helical" evidence="8">
    <location>
        <begin position="361"/>
        <end position="387"/>
    </location>
</feature>
<dbReference type="FunFam" id="1.20.1250.20:FF:000061">
    <property type="entry name" value="MFS sugar transporter"/>
    <property type="match status" value="1"/>
</dbReference>
<evidence type="ECO:0000256" key="3">
    <source>
        <dbReference type="ARBA" id="ARBA00022448"/>
    </source>
</evidence>
<dbReference type="PANTHER" id="PTHR48022:SF28">
    <property type="entry name" value="MAJOR FACILITATOR SUPERFAMILY (MFS) PROFILE DOMAIN-CONTAINING PROTEIN-RELATED"/>
    <property type="match status" value="1"/>
</dbReference>
<keyword evidence="3" id="KW-0813">Transport</keyword>
<keyword evidence="4 8" id="KW-0812">Transmembrane</keyword>
<feature type="domain" description="Major facilitator superfamily (MFS) profile" evidence="9">
    <location>
        <begin position="13"/>
        <end position="453"/>
    </location>
</feature>
<accession>A0A8G1S0R5</accession>
<evidence type="ECO:0000256" key="4">
    <source>
        <dbReference type="ARBA" id="ARBA00022692"/>
    </source>
</evidence>
<evidence type="ECO:0000256" key="2">
    <source>
        <dbReference type="ARBA" id="ARBA00010992"/>
    </source>
</evidence>
<proteinExistence type="inferred from homology"/>
<dbReference type="Pfam" id="PF00083">
    <property type="entry name" value="Sugar_tr"/>
    <property type="match status" value="1"/>
</dbReference>
<feature type="transmembrane region" description="Helical" evidence="8">
    <location>
        <begin position="57"/>
        <end position="75"/>
    </location>
</feature>
<feature type="transmembrane region" description="Helical" evidence="8">
    <location>
        <begin position="304"/>
        <end position="325"/>
    </location>
</feature>
<dbReference type="GO" id="GO:0005351">
    <property type="term" value="F:carbohydrate:proton symporter activity"/>
    <property type="evidence" value="ECO:0007669"/>
    <property type="project" value="TreeGrafter"/>
</dbReference>
<dbReference type="SUPFAM" id="SSF103473">
    <property type="entry name" value="MFS general substrate transporter"/>
    <property type="match status" value="1"/>
</dbReference>
<feature type="region of interest" description="Disordered" evidence="7">
    <location>
        <begin position="560"/>
        <end position="597"/>
    </location>
</feature>
<feature type="transmembrane region" description="Helical" evidence="8">
    <location>
        <begin position="142"/>
        <end position="160"/>
    </location>
</feature>
<feature type="compositionally biased region" description="Low complexity" evidence="7">
    <location>
        <begin position="578"/>
        <end position="589"/>
    </location>
</feature>
<dbReference type="GeneID" id="63866410"/>
<feature type="transmembrane region" description="Helical" evidence="8">
    <location>
        <begin position="337"/>
        <end position="355"/>
    </location>
</feature>
<evidence type="ECO:0000256" key="7">
    <source>
        <dbReference type="SAM" id="MobiDB-lite"/>
    </source>
</evidence>